<sequence>MQKLFENWQKFIKEEEINEVTEEELGDIESILLNLKP</sequence>
<accession>A0A383B8Z5</accession>
<evidence type="ECO:0000313" key="1">
    <source>
        <dbReference type="EMBL" id="SVE15908.1"/>
    </source>
</evidence>
<protein>
    <submittedName>
        <fullName evidence="1">Uncharacterized protein</fullName>
    </submittedName>
</protein>
<organism evidence="1">
    <name type="scientific">marine metagenome</name>
    <dbReference type="NCBI Taxonomy" id="408172"/>
    <lineage>
        <taxon>unclassified sequences</taxon>
        <taxon>metagenomes</taxon>
        <taxon>ecological metagenomes</taxon>
    </lineage>
</organism>
<name>A0A383B8Z5_9ZZZZ</name>
<proteinExistence type="predicted"/>
<feature type="non-terminal residue" evidence="1">
    <location>
        <position position="37"/>
    </location>
</feature>
<dbReference type="AlphaFoldDB" id="A0A383B8Z5"/>
<gene>
    <name evidence="1" type="ORF">METZ01_LOCUS468762</name>
</gene>
<dbReference type="EMBL" id="UINC01198101">
    <property type="protein sequence ID" value="SVE15908.1"/>
    <property type="molecule type" value="Genomic_DNA"/>
</dbReference>
<reference evidence="1" key="1">
    <citation type="submission" date="2018-05" db="EMBL/GenBank/DDBJ databases">
        <authorList>
            <person name="Lanie J.A."/>
            <person name="Ng W.-L."/>
            <person name="Kazmierczak K.M."/>
            <person name="Andrzejewski T.M."/>
            <person name="Davidsen T.M."/>
            <person name="Wayne K.J."/>
            <person name="Tettelin H."/>
            <person name="Glass J.I."/>
            <person name="Rusch D."/>
            <person name="Podicherti R."/>
            <person name="Tsui H.-C.T."/>
            <person name="Winkler M.E."/>
        </authorList>
    </citation>
    <scope>NUCLEOTIDE SEQUENCE</scope>
</reference>